<proteinExistence type="predicted"/>
<keyword evidence="1" id="KW-0472">Membrane</keyword>
<dbReference type="RefSeq" id="WP_117382167.1">
    <property type="nucleotide sequence ID" value="NZ_QWDE01000001.1"/>
</dbReference>
<dbReference type="Pfam" id="PF03703">
    <property type="entry name" value="bPH_2"/>
    <property type="match status" value="1"/>
</dbReference>
<keyword evidence="1" id="KW-0812">Transmembrane</keyword>
<keyword evidence="4" id="KW-1185">Reference proteome</keyword>
<dbReference type="Proteomes" id="UP000260823">
    <property type="component" value="Unassembled WGS sequence"/>
</dbReference>
<sequence length="152" mass="17700">MTQNHEFTLRPAISFAVLKTAHLMLLSLVFLFLAWYASAYLIFFSIGCIIAGWCKLLVIRSNRYLIGKDRIRSSRGILFKRMDELEMYRIKDYIITQPPLLQLFGLMNVILKSTDLETPTLKLMGIPSSDLIDTIRKRVQIARQNNRIYEIN</sequence>
<dbReference type="EMBL" id="QWDE01000001">
    <property type="protein sequence ID" value="RFZ85267.1"/>
    <property type="molecule type" value="Genomic_DNA"/>
</dbReference>
<dbReference type="AlphaFoldDB" id="A0A3E2NWC9"/>
<feature type="domain" description="YdbS-like PH" evidence="2">
    <location>
        <begin position="60"/>
        <end position="127"/>
    </location>
</feature>
<dbReference type="InterPro" id="IPR005182">
    <property type="entry name" value="YdbS-like_PH"/>
</dbReference>
<organism evidence="3 4">
    <name type="scientific">Mucilaginibacter terrenus</name>
    <dbReference type="NCBI Taxonomy" id="2482727"/>
    <lineage>
        <taxon>Bacteria</taxon>
        <taxon>Pseudomonadati</taxon>
        <taxon>Bacteroidota</taxon>
        <taxon>Sphingobacteriia</taxon>
        <taxon>Sphingobacteriales</taxon>
        <taxon>Sphingobacteriaceae</taxon>
        <taxon>Mucilaginibacter</taxon>
    </lineage>
</organism>
<reference evidence="3 4" key="1">
    <citation type="submission" date="2018-08" db="EMBL/GenBank/DDBJ databases">
        <title>Mucilaginibacter terrae sp. nov., isolated from manganese diggings.</title>
        <authorList>
            <person name="Huang Y."/>
            <person name="Zhou Z."/>
        </authorList>
    </citation>
    <scope>NUCLEOTIDE SEQUENCE [LARGE SCALE GENOMIC DNA]</scope>
    <source>
        <strain evidence="3 4">ZH6</strain>
    </source>
</reference>
<keyword evidence="1" id="KW-1133">Transmembrane helix</keyword>
<dbReference type="OrthoDB" id="793280at2"/>
<evidence type="ECO:0000256" key="1">
    <source>
        <dbReference type="SAM" id="Phobius"/>
    </source>
</evidence>
<evidence type="ECO:0000259" key="2">
    <source>
        <dbReference type="Pfam" id="PF03703"/>
    </source>
</evidence>
<feature type="transmembrane region" description="Helical" evidence="1">
    <location>
        <begin position="12"/>
        <end position="33"/>
    </location>
</feature>
<gene>
    <name evidence="3" type="ORF">DYU05_06615</name>
</gene>
<name>A0A3E2NWC9_9SPHI</name>
<accession>A0A3E2NWC9</accession>
<comment type="caution">
    <text evidence="3">The sequence shown here is derived from an EMBL/GenBank/DDBJ whole genome shotgun (WGS) entry which is preliminary data.</text>
</comment>
<protein>
    <submittedName>
        <fullName evidence="3">PH domain-containing protein</fullName>
    </submittedName>
</protein>
<evidence type="ECO:0000313" key="4">
    <source>
        <dbReference type="Proteomes" id="UP000260823"/>
    </source>
</evidence>
<evidence type="ECO:0000313" key="3">
    <source>
        <dbReference type="EMBL" id="RFZ85267.1"/>
    </source>
</evidence>
<feature type="transmembrane region" description="Helical" evidence="1">
    <location>
        <begin position="39"/>
        <end position="58"/>
    </location>
</feature>